<dbReference type="Proteomes" id="UP001221519">
    <property type="component" value="Chromosome"/>
</dbReference>
<dbReference type="EMBL" id="CP118108">
    <property type="protein sequence ID" value="WDI02259.1"/>
    <property type="molecule type" value="Genomic_DNA"/>
</dbReference>
<dbReference type="GO" id="GO:0008081">
    <property type="term" value="F:phosphoric diester hydrolase activity"/>
    <property type="evidence" value="ECO:0007669"/>
    <property type="project" value="InterPro"/>
</dbReference>
<dbReference type="Pfam" id="PF03009">
    <property type="entry name" value="GDPD"/>
    <property type="match status" value="1"/>
</dbReference>
<proteinExistence type="predicted"/>
<dbReference type="RefSeq" id="WP_256209735.1">
    <property type="nucleotide sequence ID" value="NZ_CP118101.1"/>
</dbReference>
<organism evidence="2 4">
    <name type="scientific">Paenibacillus urinalis</name>
    <dbReference type="NCBI Taxonomy" id="521520"/>
    <lineage>
        <taxon>Bacteria</taxon>
        <taxon>Bacillati</taxon>
        <taxon>Bacillota</taxon>
        <taxon>Bacilli</taxon>
        <taxon>Bacillales</taxon>
        <taxon>Paenibacillaceae</taxon>
        <taxon>Paenibacillus</taxon>
    </lineage>
</organism>
<dbReference type="SUPFAM" id="SSF51695">
    <property type="entry name" value="PLC-like phosphodiesterases"/>
    <property type="match status" value="1"/>
</dbReference>
<evidence type="ECO:0000259" key="1">
    <source>
        <dbReference type="PROSITE" id="PS51704"/>
    </source>
</evidence>
<dbReference type="InterPro" id="IPR017946">
    <property type="entry name" value="PLC-like_Pdiesterase_TIM-brl"/>
</dbReference>
<dbReference type="PROSITE" id="PS50007">
    <property type="entry name" value="PIPLC_X_DOMAIN"/>
    <property type="match status" value="1"/>
</dbReference>
<dbReference type="PANTHER" id="PTHR46211">
    <property type="entry name" value="GLYCEROPHOSPHORYL DIESTER PHOSPHODIESTERASE"/>
    <property type="match status" value="1"/>
</dbReference>
<evidence type="ECO:0000313" key="3">
    <source>
        <dbReference type="EMBL" id="WDI02259.1"/>
    </source>
</evidence>
<protein>
    <submittedName>
        <fullName evidence="2">Glycerophosphodiester phosphodiesterase family protein</fullName>
    </submittedName>
</protein>
<reference evidence="2 5" key="1">
    <citation type="submission" date="2023-02" db="EMBL/GenBank/DDBJ databases">
        <title>Pathogen: clinical or host-associated sample.</title>
        <authorList>
            <person name="Hergert J."/>
            <person name="Casey R."/>
            <person name="Wagner J."/>
            <person name="Young E.L."/>
            <person name="Oakeson K.F."/>
        </authorList>
    </citation>
    <scope>NUCLEOTIDE SEQUENCE</scope>
    <source>
        <strain evidence="3 5">2022CK-00829</strain>
        <strain evidence="2">2022CK-00830</strain>
    </source>
</reference>
<dbReference type="CDD" id="cd08565">
    <property type="entry name" value="GDPD_pAtGDE_like"/>
    <property type="match status" value="1"/>
</dbReference>
<dbReference type="PANTHER" id="PTHR46211:SF1">
    <property type="entry name" value="GLYCEROPHOSPHODIESTER PHOSPHODIESTERASE, CYTOPLASMIC"/>
    <property type="match status" value="1"/>
</dbReference>
<accession>A0AAX3MYR6</accession>
<dbReference type="EMBL" id="CP118101">
    <property type="protein sequence ID" value="WDH82513.1"/>
    <property type="molecule type" value="Genomic_DNA"/>
</dbReference>
<name>A0AAX3MYR6_9BACL</name>
<dbReference type="GO" id="GO:0006629">
    <property type="term" value="P:lipid metabolic process"/>
    <property type="evidence" value="ECO:0007669"/>
    <property type="project" value="InterPro"/>
</dbReference>
<dbReference type="AlphaFoldDB" id="A0AAX3MYR6"/>
<dbReference type="InterPro" id="IPR030395">
    <property type="entry name" value="GP_PDE_dom"/>
</dbReference>
<keyword evidence="5" id="KW-1185">Reference proteome</keyword>
<sequence>MIEQLESAAGMVVAGHRGYKSAYPENTLLSFKRAIEVGCHMVEFDLRMSKDREVVVIHDATVDRTTNGSGEVREQTLAELKKLDAGGWFAPEFEGLKIPTFQELCQLLAGYPDILLNVEIKSSPDAKDTADAAIELLHAYELYERCVFTCFDAEIIAYLYDHYGAKTQGFKAEVMRNFVHGENGTYSKMWAIGIEMSLLHREDVQAFRNRGLQVWSY</sequence>
<dbReference type="Proteomes" id="UP001220962">
    <property type="component" value="Chromosome"/>
</dbReference>
<feature type="domain" description="GP-PDE" evidence="1">
    <location>
        <begin position="11"/>
        <end position="217"/>
    </location>
</feature>
<gene>
    <name evidence="2" type="ORF">PUW23_24215</name>
    <name evidence="3" type="ORF">PUW25_24205</name>
</gene>
<dbReference type="Gene3D" id="3.20.20.190">
    <property type="entry name" value="Phosphatidylinositol (PI) phosphodiesterase"/>
    <property type="match status" value="1"/>
</dbReference>
<dbReference type="PROSITE" id="PS51704">
    <property type="entry name" value="GP_PDE"/>
    <property type="match status" value="1"/>
</dbReference>
<evidence type="ECO:0000313" key="4">
    <source>
        <dbReference type="Proteomes" id="UP001220962"/>
    </source>
</evidence>
<evidence type="ECO:0000313" key="5">
    <source>
        <dbReference type="Proteomes" id="UP001221519"/>
    </source>
</evidence>
<evidence type="ECO:0000313" key="2">
    <source>
        <dbReference type="EMBL" id="WDH82513.1"/>
    </source>
</evidence>